<accession>A0A8T1GX92</accession>
<protein>
    <submittedName>
        <fullName evidence="1">Uncharacterized protein</fullName>
    </submittedName>
</protein>
<gene>
    <name evidence="1" type="ORF">PC129_g24176</name>
</gene>
<reference evidence="1" key="1">
    <citation type="submission" date="2018-05" db="EMBL/GenBank/DDBJ databases">
        <title>Effector identification in a new, highly contiguous assembly of the strawberry crown rot pathogen Phytophthora cactorum.</title>
        <authorList>
            <person name="Armitage A.D."/>
            <person name="Nellist C.F."/>
            <person name="Bates H."/>
            <person name="Vickerstaff R.J."/>
            <person name="Harrison R.J."/>
        </authorList>
    </citation>
    <scope>NUCLEOTIDE SEQUENCE</scope>
    <source>
        <strain evidence="1">P421</strain>
    </source>
</reference>
<evidence type="ECO:0000313" key="2">
    <source>
        <dbReference type="Proteomes" id="UP000760860"/>
    </source>
</evidence>
<proteinExistence type="predicted"/>
<sequence>MSENSQTQTGSDYTFTVAVLQISKISTTTFHFGCYPNVIGYQK</sequence>
<dbReference type="EMBL" id="RCMV01003336">
    <property type="protein sequence ID" value="KAG3199177.1"/>
    <property type="molecule type" value="Genomic_DNA"/>
</dbReference>
<dbReference type="Proteomes" id="UP000760860">
    <property type="component" value="Unassembled WGS sequence"/>
</dbReference>
<comment type="caution">
    <text evidence="1">The sequence shown here is derived from an EMBL/GenBank/DDBJ whole genome shotgun (WGS) entry which is preliminary data.</text>
</comment>
<organism evidence="1 2">
    <name type="scientific">Phytophthora cactorum</name>
    <dbReference type="NCBI Taxonomy" id="29920"/>
    <lineage>
        <taxon>Eukaryota</taxon>
        <taxon>Sar</taxon>
        <taxon>Stramenopiles</taxon>
        <taxon>Oomycota</taxon>
        <taxon>Peronosporomycetes</taxon>
        <taxon>Peronosporales</taxon>
        <taxon>Peronosporaceae</taxon>
        <taxon>Phytophthora</taxon>
    </lineage>
</organism>
<name>A0A8T1GX92_9STRA</name>
<evidence type="ECO:0000313" key="1">
    <source>
        <dbReference type="EMBL" id="KAG3199177.1"/>
    </source>
</evidence>
<dbReference type="AlphaFoldDB" id="A0A8T1GX92"/>